<name>A0A0F8YBJ0_9ZZZZ</name>
<proteinExistence type="predicted"/>
<feature type="region of interest" description="Disordered" evidence="1">
    <location>
        <begin position="1"/>
        <end position="33"/>
    </location>
</feature>
<gene>
    <name evidence="2" type="ORF">LCGC14_2918050</name>
</gene>
<sequence>MAGKKAAAAAVEAEALDEAQGVETEEGEEEGSVVVDLSGVVEDAGGLPDNRLGDLVAVQNRVHAEVDIAAAIPEAVAAEAVAVAVLLHSPQVAEIAGGAVLRLLADDAGVDYGEVGVLRLG</sequence>
<organism evidence="2">
    <name type="scientific">marine sediment metagenome</name>
    <dbReference type="NCBI Taxonomy" id="412755"/>
    <lineage>
        <taxon>unclassified sequences</taxon>
        <taxon>metagenomes</taxon>
        <taxon>ecological metagenomes</taxon>
    </lineage>
</organism>
<protein>
    <submittedName>
        <fullName evidence="2">Uncharacterized protein</fullName>
    </submittedName>
</protein>
<dbReference type="AlphaFoldDB" id="A0A0F8YBJ0"/>
<reference evidence="2" key="1">
    <citation type="journal article" date="2015" name="Nature">
        <title>Complex archaea that bridge the gap between prokaryotes and eukaryotes.</title>
        <authorList>
            <person name="Spang A."/>
            <person name="Saw J.H."/>
            <person name="Jorgensen S.L."/>
            <person name="Zaremba-Niedzwiedzka K."/>
            <person name="Martijn J."/>
            <person name="Lind A.E."/>
            <person name="van Eijk R."/>
            <person name="Schleper C."/>
            <person name="Guy L."/>
            <person name="Ettema T.J."/>
        </authorList>
    </citation>
    <scope>NUCLEOTIDE SEQUENCE</scope>
</reference>
<comment type="caution">
    <text evidence="2">The sequence shown here is derived from an EMBL/GenBank/DDBJ whole genome shotgun (WGS) entry which is preliminary data.</text>
</comment>
<accession>A0A0F8YBJ0</accession>
<evidence type="ECO:0000313" key="2">
    <source>
        <dbReference type="EMBL" id="KKK71030.1"/>
    </source>
</evidence>
<dbReference type="EMBL" id="LAZR01057920">
    <property type="protein sequence ID" value="KKK71030.1"/>
    <property type="molecule type" value="Genomic_DNA"/>
</dbReference>
<feature type="non-terminal residue" evidence="2">
    <location>
        <position position="121"/>
    </location>
</feature>
<feature type="compositionally biased region" description="Low complexity" evidence="1">
    <location>
        <begin position="1"/>
        <end position="22"/>
    </location>
</feature>
<evidence type="ECO:0000256" key="1">
    <source>
        <dbReference type="SAM" id="MobiDB-lite"/>
    </source>
</evidence>